<dbReference type="InterPro" id="IPR008480">
    <property type="entry name" value="DUF761_pln"/>
</dbReference>
<dbReference type="Pfam" id="PF05553">
    <property type="entry name" value="DUF761"/>
    <property type="match status" value="1"/>
</dbReference>
<organism evidence="3 4">
    <name type="scientific">Morella rubra</name>
    <name type="common">Chinese bayberry</name>
    <dbReference type="NCBI Taxonomy" id="262757"/>
    <lineage>
        <taxon>Eukaryota</taxon>
        <taxon>Viridiplantae</taxon>
        <taxon>Streptophyta</taxon>
        <taxon>Embryophyta</taxon>
        <taxon>Tracheophyta</taxon>
        <taxon>Spermatophyta</taxon>
        <taxon>Magnoliopsida</taxon>
        <taxon>eudicotyledons</taxon>
        <taxon>Gunneridae</taxon>
        <taxon>Pentapetalae</taxon>
        <taxon>rosids</taxon>
        <taxon>fabids</taxon>
        <taxon>Fagales</taxon>
        <taxon>Myricaceae</taxon>
        <taxon>Morella</taxon>
    </lineage>
</organism>
<evidence type="ECO:0000256" key="1">
    <source>
        <dbReference type="SAM" id="MobiDB-lite"/>
    </source>
</evidence>
<feature type="transmembrane region" description="Helical" evidence="2">
    <location>
        <begin position="31"/>
        <end position="51"/>
    </location>
</feature>
<dbReference type="AlphaFoldDB" id="A0A6A1WE37"/>
<evidence type="ECO:0000256" key="2">
    <source>
        <dbReference type="SAM" id="Phobius"/>
    </source>
</evidence>
<evidence type="ECO:0008006" key="5">
    <source>
        <dbReference type="Google" id="ProtNLM"/>
    </source>
</evidence>
<gene>
    <name evidence="3" type="ORF">CJ030_MR2G000409</name>
</gene>
<keyword evidence="2" id="KW-0812">Transmembrane</keyword>
<protein>
    <recommendedName>
        <fullName evidence="5">DUF4408 domain-containing protein</fullName>
    </recommendedName>
</protein>
<dbReference type="PANTHER" id="PTHR35997">
    <property type="entry name" value="COTTON FIBER PROTEIN-RELATED"/>
    <property type="match status" value="1"/>
</dbReference>
<dbReference type="EMBL" id="RXIC02000020">
    <property type="protein sequence ID" value="KAB1222606.1"/>
    <property type="molecule type" value="Genomic_DNA"/>
</dbReference>
<feature type="compositionally biased region" description="Basic and acidic residues" evidence="1">
    <location>
        <begin position="214"/>
        <end position="230"/>
    </location>
</feature>
<evidence type="ECO:0000313" key="3">
    <source>
        <dbReference type="EMBL" id="KAB1222606.1"/>
    </source>
</evidence>
<reference evidence="3 4" key="1">
    <citation type="journal article" date="2019" name="Plant Biotechnol. J.">
        <title>The red bayberry genome and genetic basis of sex determination.</title>
        <authorList>
            <person name="Jia H.M."/>
            <person name="Jia H.J."/>
            <person name="Cai Q.L."/>
            <person name="Wang Y."/>
            <person name="Zhao H.B."/>
            <person name="Yang W.F."/>
            <person name="Wang G.Y."/>
            <person name="Li Y.H."/>
            <person name="Zhan D.L."/>
            <person name="Shen Y.T."/>
            <person name="Niu Q.F."/>
            <person name="Chang L."/>
            <person name="Qiu J."/>
            <person name="Zhao L."/>
            <person name="Xie H.B."/>
            <person name="Fu W.Y."/>
            <person name="Jin J."/>
            <person name="Li X.W."/>
            <person name="Jiao Y."/>
            <person name="Zhou C.C."/>
            <person name="Tu T."/>
            <person name="Chai C.Y."/>
            <person name="Gao J.L."/>
            <person name="Fan L.J."/>
            <person name="van de Weg E."/>
            <person name="Wang J.Y."/>
            <person name="Gao Z.S."/>
        </authorList>
    </citation>
    <scope>NUCLEOTIDE SEQUENCE [LARGE SCALE GENOMIC DNA]</scope>
    <source>
        <tissue evidence="3">Leaves</tissue>
    </source>
</reference>
<keyword evidence="2" id="KW-1133">Transmembrane helix</keyword>
<name>A0A6A1WE37_9ROSI</name>
<proteinExistence type="predicted"/>
<evidence type="ECO:0000313" key="4">
    <source>
        <dbReference type="Proteomes" id="UP000516437"/>
    </source>
</evidence>
<feature type="transmembrane region" description="Helical" evidence="2">
    <location>
        <begin position="63"/>
        <end position="82"/>
    </location>
</feature>
<dbReference type="PANTHER" id="PTHR35997:SF6">
    <property type="entry name" value="COTTON FIBER PROTEIN"/>
    <property type="match status" value="1"/>
</dbReference>
<feature type="region of interest" description="Disordered" evidence="1">
    <location>
        <begin position="214"/>
        <end position="241"/>
    </location>
</feature>
<dbReference type="Proteomes" id="UP000516437">
    <property type="component" value="Chromosome 2"/>
</dbReference>
<sequence>MSKPRPPNLGEGSRRSYTSAKDQYHQKAKGMSFFASILCIFIYTFIFYIFNLSPSTLFNTTKFWFFISNTLILIIAVDYGAYSSSKEKQDIYEEYMLRSNVKNASSFASQYPSTVVKESDHELEISDVVEQTKEVISQESVEERKEEIAQESLLFPERNLEVVVVKNDSEEPTHEDPRLQKPQVLTPEADKIQPRTYNYRRSESEKAKQVVIDESKNTLRRSETQKHEPAPVEENEFSTMSDEELNRRVEEFIRRFNRQIRLQAATRNSIKIENS</sequence>
<accession>A0A6A1WE37</accession>
<keyword evidence="2" id="KW-0472">Membrane</keyword>
<keyword evidence="4" id="KW-1185">Reference proteome</keyword>
<comment type="caution">
    <text evidence="3">The sequence shown here is derived from an EMBL/GenBank/DDBJ whole genome shotgun (WGS) entry which is preliminary data.</text>
</comment>
<dbReference type="OrthoDB" id="680761at2759"/>